<dbReference type="InterPro" id="IPR032870">
    <property type="entry name" value="ALKBH7-like"/>
</dbReference>
<dbReference type="AlphaFoldDB" id="A0A2Z5TR89"/>
<dbReference type="SUPFAM" id="SSF51197">
    <property type="entry name" value="Clavaminate synthase-like"/>
    <property type="match status" value="1"/>
</dbReference>
<dbReference type="GO" id="GO:0006974">
    <property type="term" value="P:DNA damage response"/>
    <property type="evidence" value="ECO:0007669"/>
    <property type="project" value="InterPro"/>
</dbReference>
<evidence type="ECO:0000313" key="2">
    <source>
        <dbReference type="EMBL" id="BBA93646.1"/>
    </source>
</evidence>
<reference evidence="2" key="2">
    <citation type="submission" date="2017-10" db="EMBL/GenBank/DDBJ databases">
        <title>High Expression of DNA Repair Genes in Long-Lived Termite King.</title>
        <authorList>
            <person name="Tasaki E."/>
            <person name="Mitaka Y."/>
            <person name="Nozaki T."/>
            <person name="Kobayashi K."/>
            <person name="Matsuura K."/>
            <person name="Iuchi Y."/>
        </authorList>
    </citation>
    <scope>NUCLEOTIDE SEQUENCE</scope>
</reference>
<dbReference type="EMBL" id="FX985759">
    <property type="protein sequence ID" value="BBA93646.1"/>
    <property type="molecule type" value="mRNA"/>
</dbReference>
<dbReference type="GO" id="GO:0006631">
    <property type="term" value="P:fatty acid metabolic process"/>
    <property type="evidence" value="ECO:0007669"/>
    <property type="project" value="TreeGrafter"/>
</dbReference>
<protein>
    <submittedName>
        <fullName evidence="2">Putative alkylated DNA repair protein alkB-like protein 7</fullName>
    </submittedName>
</protein>
<dbReference type="PANTHER" id="PTHR21052:SF0">
    <property type="entry name" value="ALPHA-KETOGLUTARATE-DEPENDENT DIOXYGENASE ALKB HOMOLOG 7, MITOCHONDRIAL"/>
    <property type="match status" value="1"/>
</dbReference>
<sequence length="248" mass="29111">MRLNCLVEPLRIYLRHYKSVTSKPATSKQSRKLGISYDHGQNSEEDWIEKYMLFSNPNSAAKEIMMRDVRVIEDFLNEEEEKSLHEEVEPHMRRLRYEFDHWDDAIHGYRETERLHWNPQNTGILQRVRDVAFPPGTPQLSLVHVLDLAEDGVIKPHIDSVRFCGNTIAGLSLLSDSVMRLVHEKDKAQVVDILLKRRSLYIMKNTARYEFTHEILGNVYSKFGDRIIPRERRISVICRNEPDDNIVN</sequence>
<dbReference type="PANTHER" id="PTHR21052">
    <property type="entry name" value="SPERMATOGENESIS ASSOCIATED 11-RELATED"/>
    <property type="match status" value="1"/>
</dbReference>
<dbReference type="GO" id="GO:0005759">
    <property type="term" value="C:mitochondrial matrix"/>
    <property type="evidence" value="ECO:0007669"/>
    <property type="project" value="TreeGrafter"/>
</dbReference>
<organism evidence="2">
    <name type="scientific">Reticulitermes speratus</name>
    <dbReference type="NCBI Taxonomy" id="60591"/>
    <lineage>
        <taxon>Eukaryota</taxon>
        <taxon>Metazoa</taxon>
        <taxon>Ecdysozoa</taxon>
        <taxon>Arthropoda</taxon>
        <taxon>Hexapoda</taxon>
        <taxon>Insecta</taxon>
        <taxon>Pterygota</taxon>
        <taxon>Neoptera</taxon>
        <taxon>Polyneoptera</taxon>
        <taxon>Dictyoptera</taxon>
        <taxon>Blattodea</taxon>
        <taxon>Blattoidea</taxon>
        <taxon>Termitoidae</taxon>
        <taxon>Rhinotermitidae</taxon>
        <taxon>Reticulitermes</taxon>
        <taxon>Frontotermes</taxon>
    </lineage>
</organism>
<dbReference type="Gene3D" id="2.60.120.590">
    <property type="entry name" value="Alpha-ketoglutarate-dependent dioxygenase AlkB-like"/>
    <property type="match status" value="1"/>
</dbReference>
<dbReference type="InterPro" id="IPR037151">
    <property type="entry name" value="AlkB-like_sf"/>
</dbReference>
<name>A0A2Z5TR89_9NEOP</name>
<accession>A0A2Z5TR89</accession>
<evidence type="ECO:0000256" key="1">
    <source>
        <dbReference type="ARBA" id="ARBA00001954"/>
    </source>
</evidence>
<comment type="cofactor">
    <cofactor evidence="1">
        <name>Fe(2+)</name>
        <dbReference type="ChEBI" id="CHEBI:29033"/>
    </cofactor>
</comment>
<proteinExistence type="evidence at transcript level"/>
<reference evidence="2" key="1">
    <citation type="journal article" date="2016" name="PLoS ONE">
        <title>Caste-Specific and Sex-Specific Expression of Chemoreceptor Genes in a Termite.</title>
        <authorList>
            <person name="Mitaka Y."/>
            <person name="Kobayashi K."/>
            <person name="Mikheyev A."/>
            <person name="Tin M.M.Y."/>
            <person name="Watanabe Y."/>
            <person name="Matsuura K."/>
        </authorList>
    </citation>
    <scope>NUCLEOTIDE SEQUENCE</scope>
</reference>
<gene>
    <name evidence="2" type="primary">RsALKBH7</name>
</gene>